<keyword evidence="4 6" id="KW-0472">Membrane</keyword>
<keyword evidence="6" id="KW-1003">Cell membrane</keyword>
<dbReference type="PANTHER" id="PTHR10736:SF61">
    <property type="entry name" value="BESTROPHIN HOMOLOG 24"/>
    <property type="match status" value="1"/>
</dbReference>
<keyword evidence="6" id="KW-0868">Chloride</keyword>
<feature type="region of interest" description="Disordered" evidence="7">
    <location>
        <begin position="481"/>
        <end position="506"/>
    </location>
</feature>
<comment type="subcellular location">
    <subcellularLocation>
        <location evidence="6">Cell membrane</location>
        <topology evidence="6">Multi-pass membrane protein</topology>
    </subcellularLocation>
    <subcellularLocation>
        <location evidence="1">Membrane</location>
    </subcellularLocation>
</comment>
<dbReference type="AlphaFoldDB" id="A0AAV5SHC7"/>
<dbReference type="EMBL" id="BTSX01000002">
    <property type="protein sequence ID" value="GMS82458.1"/>
    <property type="molecule type" value="Genomic_DNA"/>
</dbReference>
<feature type="transmembrane region" description="Helical" evidence="6">
    <location>
        <begin position="234"/>
        <end position="253"/>
    </location>
</feature>
<gene>
    <name evidence="8" type="ORF">PENTCL1PPCAC_4633</name>
</gene>
<evidence type="ECO:0000313" key="8">
    <source>
        <dbReference type="EMBL" id="GMS82458.1"/>
    </source>
</evidence>
<protein>
    <recommendedName>
        <fullName evidence="6">Bestrophin homolog</fullName>
    </recommendedName>
</protein>
<sequence>MTVNYNLDVSNSSPFTLFKLLTRWKGSIWKAVWLEYLLWLCCYFIISAVWRYALTDDQRVNFVHCVNYITNGTKFLPLDFMLGFFVTHVVDRWQSMFKSIGIIDSVALMAQSHIVGSSIEARMLRRNIVRYCVLGQCIVFRDISMRVRKRFPTMDTVVTGRFMMQHELERFERVDDAYAKHFLPFQWAMSLANYARNKELIASDNRITALLNEIKEFRKEMTTLCNYDWVPLPIMYPQVVVLAIHAYFALALISRQFVDPNMIDLHFPIIDSLQFVFYIGWFKVAESLLNPMGEDDDDFECNWLLDRNLRIGLTIVDEGYDSTPDVMQDDFWGDANVKPLYTDGSSAGHNLEGSMANVILLNGKVKQVEMFPTQDQKAVDDDRRVLLDRNLNSKRVSIINLKRDSRDSLDSTSNVFDNLRRRLSRQAKHSTVSFGQFYNENGGGGGVAYNNDIEGVGSVPPSAPPTPRSGKRFSIYEIPQDESSRHSSLRKNHATGIKRQKSDDPYPMLAPRDHRMSSHRNRAFSNISEAAEENDVSRRSTMNAPHPHQIPEITIDDHSDENQSDAEDIATEHTHSDGRLFGNVAHDATPPPSIHYTMDEQNNVVEEDLG</sequence>
<dbReference type="Pfam" id="PF01062">
    <property type="entry name" value="Bestrophin"/>
    <property type="match status" value="1"/>
</dbReference>
<evidence type="ECO:0000256" key="2">
    <source>
        <dbReference type="ARBA" id="ARBA00022692"/>
    </source>
</evidence>
<dbReference type="PANTHER" id="PTHR10736">
    <property type="entry name" value="BESTROPHIN"/>
    <property type="match status" value="1"/>
</dbReference>
<evidence type="ECO:0000256" key="3">
    <source>
        <dbReference type="ARBA" id="ARBA00022989"/>
    </source>
</evidence>
<evidence type="ECO:0000256" key="7">
    <source>
        <dbReference type="SAM" id="MobiDB-lite"/>
    </source>
</evidence>
<dbReference type="GO" id="GO:0034707">
    <property type="term" value="C:chloride channel complex"/>
    <property type="evidence" value="ECO:0007669"/>
    <property type="project" value="UniProtKB-KW"/>
</dbReference>
<keyword evidence="9" id="KW-1185">Reference proteome</keyword>
<evidence type="ECO:0000256" key="1">
    <source>
        <dbReference type="ARBA" id="ARBA00004370"/>
    </source>
</evidence>
<comment type="caution">
    <text evidence="8">The sequence shown here is derived from an EMBL/GenBank/DDBJ whole genome shotgun (WGS) entry which is preliminary data.</text>
</comment>
<comment type="similarity">
    <text evidence="5 6">Belongs to the anion channel-forming bestrophin (TC 1.A.46) family. Calcium-sensitive chloride channel subfamily.</text>
</comment>
<dbReference type="InterPro" id="IPR021134">
    <property type="entry name" value="Bestrophin-like"/>
</dbReference>
<evidence type="ECO:0000256" key="6">
    <source>
        <dbReference type="RuleBase" id="RU363126"/>
    </source>
</evidence>
<proteinExistence type="inferred from homology"/>
<evidence type="ECO:0000313" key="9">
    <source>
        <dbReference type="Proteomes" id="UP001432027"/>
    </source>
</evidence>
<keyword evidence="6" id="KW-0813">Transport</keyword>
<keyword evidence="3 6" id="KW-1133">Transmembrane helix</keyword>
<dbReference type="GO" id="GO:0005886">
    <property type="term" value="C:plasma membrane"/>
    <property type="evidence" value="ECO:0007669"/>
    <property type="project" value="UniProtKB-SubCell"/>
</dbReference>
<feature type="region of interest" description="Disordered" evidence="7">
    <location>
        <begin position="538"/>
        <end position="610"/>
    </location>
</feature>
<feature type="compositionally biased region" description="Basic residues" evidence="7">
    <location>
        <begin position="487"/>
        <end position="499"/>
    </location>
</feature>
<evidence type="ECO:0000256" key="4">
    <source>
        <dbReference type="ARBA" id="ARBA00023136"/>
    </source>
</evidence>
<keyword evidence="6" id="KW-0407">Ion channel</keyword>
<feature type="transmembrane region" description="Helical" evidence="6">
    <location>
        <begin position="33"/>
        <end position="53"/>
    </location>
</feature>
<keyword evidence="2 6" id="KW-0812">Transmembrane</keyword>
<comment type="function">
    <text evidence="6">Forms chloride channels.</text>
</comment>
<dbReference type="InterPro" id="IPR000615">
    <property type="entry name" value="Bestrophin"/>
</dbReference>
<keyword evidence="6" id="KW-0869">Chloride channel</keyword>
<evidence type="ECO:0000256" key="5">
    <source>
        <dbReference type="ARBA" id="ARBA00034769"/>
    </source>
</evidence>
<keyword evidence="6" id="KW-0406">Ion transport</keyword>
<dbReference type="Proteomes" id="UP001432027">
    <property type="component" value="Unassembled WGS sequence"/>
</dbReference>
<accession>A0AAV5SHC7</accession>
<reference evidence="8" key="1">
    <citation type="submission" date="2023-10" db="EMBL/GenBank/DDBJ databases">
        <title>Genome assembly of Pristionchus species.</title>
        <authorList>
            <person name="Yoshida K."/>
            <person name="Sommer R.J."/>
        </authorList>
    </citation>
    <scope>NUCLEOTIDE SEQUENCE</scope>
    <source>
        <strain evidence="8">RS0144</strain>
    </source>
</reference>
<dbReference type="GO" id="GO:0005254">
    <property type="term" value="F:chloride channel activity"/>
    <property type="evidence" value="ECO:0007669"/>
    <property type="project" value="UniProtKB-KW"/>
</dbReference>
<name>A0AAV5SHC7_9BILA</name>
<organism evidence="8 9">
    <name type="scientific">Pristionchus entomophagus</name>
    <dbReference type="NCBI Taxonomy" id="358040"/>
    <lineage>
        <taxon>Eukaryota</taxon>
        <taxon>Metazoa</taxon>
        <taxon>Ecdysozoa</taxon>
        <taxon>Nematoda</taxon>
        <taxon>Chromadorea</taxon>
        <taxon>Rhabditida</taxon>
        <taxon>Rhabditina</taxon>
        <taxon>Diplogasteromorpha</taxon>
        <taxon>Diplogasteroidea</taxon>
        <taxon>Neodiplogasteridae</taxon>
        <taxon>Pristionchus</taxon>
    </lineage>
</organism>